<reference evidence="1 2" key="1">
    <citation type="journal article" date="2020" name="Nature">
        <title>Six reference-quality genomes reveal evolution of bat adaptations.</title>
        <authorList>
            <person name="Jebb D."/>
            <person name="Huang Z."/>
            <person name="Pippel M."/>
            <person name="Hughes G.M."/>
            <person name="Lavrichenko K."/>
            <person name="Devanna P."/>
            <person name="Winkler S."/>
            <person name="Jermiin L.S."/>
            <person name="Skirmuntt E.C."/>
            <person name="Katzourakis A."/>
            <person name="Burkitt-Gray L."/>
            <person name="Ray D.A."/>
            <person name="Sullivan K.A.M."/>
            <person name="Roscito J.G."/>
            <person name="Kirilenko B.M."/>
            <person name="Davalos L.M."/>
            <person name="Corthals A.P."/>
            <person name="Power M.L."/>
            <person name="Jones G."/>
            <person name="Ransome R.D."/>
            <person name="Dechmann D.K.N."/>
            <person name="Locatelli A.G."/>
            <person name="Puechmaille S.J."/>
            <person name="Fedrigo O."/>
            <person name="Jarvis E.D."/>
            <person name="Hiller M."/>
            <person name="Vernes S.C."/>
            <person name="Myers E.W."/>
            <person name="Teeling E.C."/>
        </authorList>
    </citation>
    <scope>NUCLEOTIDE SEQUENCE [LARGE SCALE GENOMIC DNA]</scope>
    <source>
        <strain evidence="1">MPipKuh1</strain>
        <tissue evidence="1">Flight muscle</tissue>
    </source>
</reference>
<gene>
    <name evidence="1" type="ORF">mPipKuh1_010793</name>
</gene>
<organism evidence="1 2">
    <name type="scientific">Pipistrellus kuhlii</name>
    <name type="common">Kuhl's pipistrelle</name>
    <dbReference type="NCBI Taxonomy" id="59472"/>
    <lineage>
        <taxon>Eukaryota</taxon>
        <taxon>Metazoa</taxon>
        <taxon>Chordata</taxon>
        <taxon>Craniata</taxon>
        <taxon>Vertebrata</taxon>
        <taxon>Euteleostomi</taxon>
        <taxon>Mammalia</taxon>
        <taxon>Eutheria</taxon>
        <taxon>Laurasiatheria</taxon>
        <taxon>Chiroptera</taxon>
        <taxon>Yangochiroptera</taxon>
        <taxon>Vespertilionidae</taxon>
        <taxon>Pipistrellus</taxon>
    </lineage>
</organism>
<evidence type="ECO:0000313" key="2">
    <source>
        <dbReference type="Proteomes" id="UP000558488"/>
    </source>
</evidence>
<protein>
    <submittedName>
        <fullName evidence="1">Uncharacterized protein</fullName>
    </submittedName>
</protein>
<name>A0A7J7X0U5_PIPKU</name>
<comment type="caution">
    <text evidence="1">The sequence shown here is derived from an EMBL/GenBank/DDBJ whole genome shotgun (WGS) entry which is preliminary data.</text>
</comment>
<keyword evidence="2" id="KW-1185">Reference proteome</keyword>
<proteinExistence type="predicted"/>
<dbReference type="Proteomes" id="UP000558488">
    <property type="component" value="Unassembled WGS sequence"/>
</dbReference>
<accession>A0A7J7X0U5</accession>
<evidence type="ECO:0000313" key="1">
    <source>
        <dbReference type="EMBL" id="KAF6343086.1"/>
    </source>
</evidence>
<sequence length="157" mass="16001">MSGSFCVPPGWGAARTRGCGRIPAANFSVLASDGVAFSGSKQAWGSGWRPRAAGPPLCSPADSLSGLLGAPDGTGRGPGIQTVVAPHELWTGAARGFCCSGERLSGRPCREAHLPETGWFSLCFALSHLGPRQAVAFTQRALLGGQALPGSSLLSLV</sequence>
<dbReference type="EMBL" id="JACAGB010000009">
    <property type="protein sequence ID" value="KAF6343086.1"/>
    <property type="molecule type" value="Genomic_DNA"/>
</dbReference>
<dbReference type="AlphaFoldDB" id="A0A7J7X0U5"/>